<dbReference type="AlphaFoldDB" id="A0AAD4VQK5"/>
<sequence>MRKSGLTRGSPNLVILCLRKGVSLPKIEFLQKDTFGANYEHDTCPRAKESGCISFGRDHAEGLLVMNTDPVHVAGGHWRFNSVDSMALMDVDHHNF</sequence>
<accession>A0AAD4VQK5</accession>
<organism evidence="1 2">
    <name type="scientific">Prunus dulcis</name>
    <name type="common">Almond</name>
    <name type="synonym">Amygdalus dulcis</name>
    <dbReference type="NCBI Taxonomy" id="3755"/>
    <lineage>
        <taxon>Eukaryota</taxon>
        <taxon>Viridiplantae</taxon>
        <taxon>Streptophyta</taxon>
        <taxon>Embryophyta</taxon>
        <taxon>Tracheophyta</taxon>
        <taxon>Spermatophyta</taxon>
        <taxon>Magnoliopsida</taxon>
        <taxon>eudicotyledons</taxon>
        <taxon>Gunneridae</taxon>
        <taxon>Pentapetalae</taxon>
        <taxon>rosids</taxon>
        <taxon>fabids</taxon>
        <taxon>Rosales</taxon>
        <taxon>Rosaceae</taxon>
        <taxon>Amygdaloideae</taxon>
        <taxon>Amygdaleae</taxon>
        <taxon>Prunus</taxon>
    </lineage>
</organism>
<proteinExistence type="predicted"/>
<keyword evidence="2" id="KW-1185">Reference proteome</keyword>
<gene>
    <name evidence="1" type="ORF">L3X38_028165</name>
</gene>
<comment type="caution">
    <text evidence="1">The sequence shown here is derived from an EMBL/GenBank/DDBJ whole genome shotgun (WGS) entry which is preliminary data.</text>
</comment>
<reference evidence="1 2" key="1">
    <citation type="journal article" date="2022" name="G3 (Bethesda)">
        <title>Whole-genome sequence and methylome profiling of the almond [Prunus dulcis (Mill.) D.A. Webb] cultivar 'Nonpareil'.</title>
        <authorList>
            <person name="D'Amico-Willman K.M."/>
            <person name="Ouma W.Z."/>
            <person name="Meulia T."/>
            <person name="Sideli G.M."/>
            <person name="Gradziel T.M."/>
            <person name="Fresnedo-Ramirez J."/>
        </authorList>
    </citation>
    <scope>NUCLEOTIDE SEQUENCE [LARGE SCALE GENOMIC DNA]</scope>
    <source>
        <strain evidence="1">Clone GOH B32 T37-40</strain>
    </source>
</reference>
<dbReference type="EMBL" id="JAJFAZ020000005">
    <property type="protein sequence ID" value="KAI5328768.1"/>
    <property type="molecule type" value="Genomic_DNA"/>
</dbReference>
<evidence type="ECO:0000313" key="2">
    <source>
        <dbReference type="Proteomes" id="UP001054821"/>
    </source>
</evidence>
<evidence type="ECO:0000313" key="1">
    <source>
        <dbReference type="EMBL" id="KAI5328768.1"/>
    </source>
</evidence>
<protein>
    <submittedName>
        <fullName evidence="1">Uncharacterized protein</fullName>
    </submittedName>
</protein>
<name>A0AAD4VQK5_PRUDU</name>
<dbReference type="Proteomes" id="UP001054821">
    <property type="component" value="Chromosome 5"/>
</dbReference>